<sequence>MKNIIVINGHELSFKDGETILDVALRNGIDIPTLCHLKGTTPTGTCRVCVVEVHGADDLVTACTEEAAHNMVVRTESARVVASRRETIREMLASGNHNCAMSGTACKDWTGFQMAVQADDQAEALCPAWGDCRLQDLAYRYQVTGDVPAGDDVSYPMEMANPFIIRDFSRCIRCGRCVKACNEVQVNKAIDYLRDDEDRILKIVAGDDKPLKDSECVFCGECVQACPVGALVEKDARFEGRAWDTKKVRTTCSYCGVGCQMNLHVKDGKVVKVTGVDAPPNHGSLCVKGRFGFAFIGSPERLTTPMIKEDGKFREASWEEAIDLVAKRLSALKDAHGPDSIGVFTSARVTNEDNYAVHKFARGALKTNNIDHCARL</sequence>
<dbReference type="PROSITE" id="PS51085">
    <property type="entry name" value="2FE2S_FER_2"/>
    <property type="match status" value="1"/>
</dbReference>
<keyword evidence="3" id="KW-0677">Repeat</keyword>
<feature type="domain" description="4Fe-4S Mo/W bis-MGD-type" evidence="9">
    <location>
        <begin position="245"/>
        <end position="300"/>
    </location>
</feature>
<dbReference type="PROSITE" id="PS00198">
    <property type="entry name" value="4FE4S_FER_1"/>
    <property type="match status" value="1"/>
</dbReference>
<dbReference type="FunFam" id="2.20.25.90:FF:000001">
    <property type="entry name" value="Formate dehydrogenase subunit alpha"/>
    <property type="match status" value="1"/>
</dbReference>
<dbReference type="InterPro" id="IPR036010">
    <property type="entry name" value="2Fe-2S_ferredoxin-like_sf"/>
</dbReference>
<dbReference type="FunFam" id="3.30.70.20:FF:000035">
    <property type="entry name" value="Iron hydrogenase 1"/>
    <property type="match status" value="1"/>
</dbReference>
<dbReference type="SUPFAM" id="SSF54292">
    <property type="entry name" value="2Fe-2S ferredoxin-like"/>
    <property type="match status" value="1"/>
</dbReference>
<evidence type="ECO:0000256" key="4">
    <source>
        <dbReference type="ARBA" id="ARBA00023002"/>
    </source>
</evidence>
<protein>
    <submittedName>
        <fullName evidence="10">Molybdopterin oxidoreductase Fe4S4 region</fullName>
    </submittedName>
</protein>
<dbReference type="Proteomes" id="UP000008561">
    <property type="component" value="Chromosome"/>
</dbReference>
<accession>A8ZVU6</accession>
<dbReference type="PROSITE" id="PS51379">
    <property type="entry name" value="4FE4S_FER_2"/>
    <property type="match status" value="2"/>
</dbReference>
<dbReference type="PROSITE" id="PS51669">
    <property type="entry name" value="4FE4S_MOW_BIS_MGD"/>
    <property type="match status" value="1"/>
</dbReference>
<reference evidence="10 11" key="1">
    <citation type="submission" date="2007-10" db="EMBL/GenBank/DDBJ databases">
        <title>Complete sequence of Desulfococcus oleovorans Hxd3.</title>
        <authorList>
            <consortium name="US DOE Joint Genome Institute"/>
            <person name="Copeland A."/>
            <person name="Lucas S."/>
            <person name="Lapidus A."/>
            <person name="Barry K."/>
            <person name="Glavina del Rio T."/>
            <person name="Dalin E."/>
            <person name="Tice H."/>
            <person name="Pitluck S."/>
            <person name="Kiss H."/>
            <person name="Brettin T."/>
            <person name="Bruce D."/>
            <person name="Detter J.C."/>
            <person name="Han C."/>
            <person name="Schmutz J."/>
            <person name="Larimer F."/>
            <person name="Land M."/>
            <person name="Hauser L."/>
            <person name="Kyrpides N."/>
            <person name="Kim E."/>
            <person name="Wawrik B."/>
            <person name="Richardson P."/>
        </authorList>
    </citation>
    <scope>NUCLEOTIDE SEQUENCE [LARGE SCALE GENOMIC DNA]</scope>
    <source>
        <strain evidence="11">DSM 6200 / JCM 39069 / Hxd3</strain>
    </source>
</reference>
<keyword evidence="5" id="KW-0408">Iron</keyword>
<dbReference type="Gene3D" id="2.20.25.90">
    <property type="entry name" value="ADC-like domains"/>
    <property type="match status" value="1"/>
</dbReference>
<dbReference type="PANTHER" id="PTHR43105">
    <property type="entry name" value="RESPIRATORY NITRATE REDUCTASE"/>
    <property type="match status" value="1"/>
</dbReference>
<keyword evidence="11" id="KW-1185">Reference proteome</keyword>
<feature type="domain" description="2Fe-2S ferredoxin-type" evidence="7">
    <location>
        <begin position="2"/>
        <end position="79"/>
    </location>
</feature>
<evidence type="ECO:0000259" key="9">
    <source>
        <dbReference type="PROSITE" id="PS51669"/>
    </source>
</evidence>
<dbReference type="HOGENOM" id="CLU_000422_11_0_7"/>
<dbReference type="InterPro" id="IPR017900">
    <property type="entry name" value="4Fe4S_Fe_S_CS"/>
</dbReference>
<dbReference type="SMART" id="SM00926">
    <property type="entry name" value="Molybdop_Fe4S4"/>
    <property type="match status" value="1"/>
</dbReference>
<dbReference type="AlphaFoldDB" id="A8ZVU6"/>
<keyword evidence="6" id="KW-0411">Iron-sulfur</keyword>
<dbReference type="GO" id="GO:0016020">
    <property type="term" value="C:membrane"/>
    <property type="evidence" value="ECO:0007669"/>
    <property type="project" value="TreeGrafter"/>
</dbReference>
<name>A8ZVU6_DESOH</name>
<dbReference type="GO" id="GO:0046872">
    <property type="term" value="F:metal ion binding"/>
    <property type="evidence" value="ECO:0007669"/>
    <property type="project" value="UniProtKB-KW"/>
</dbReference>
<dbReference type="PROSITE" id="PS00551">
    <property type="entry name" value="MOLYBDOPTERIN_PROK_1"/>
    <property type="match status" value="1"/>
</dbReference>
<dbReference type="Gene3D" id="3.40.50.740">
    <property type="match status" value="1"/>
</dbReference>
<evidence type="ECO:0000259" key="7">
    <source>
        <dbReference type="PROSITE" id="PS51085"/>
    </source>
</evidence>
<evidence type="ECO:0000313" key="11">
    <source>
        <dbReference type="Proteomes" id="UP000008561"/>
    </source>
</evidence>
<dbReference type="InterPro" id="IPR017896">
    <property type="entry name" value="4Fe4S_Fe-S-bd"/>
</dbReference>
<evidence type="ECO:0000256" key="2">
    <source>
        <dbReference type="ARBA" id="ARBA00022723"/>
    </source>
</evidence>
<evidence type="ECO:0000256" key="6">
    <source>
        <dbReference type="ARBA" id="ARBA00023014"/>
    </source>
</evidence>
<dbReference type="Pfam" id="PF13510">
    <property type="entry name" value="Fer2_4"/>
    <property type="match status" value="1"/>
</dbReference>
<gene>
    <name evidence="10" type="ordered locus">Dole_0845</name>
</gene>
<dbReference type="Gene3D" id="3.10.20.740">
    <property type="match status" value="1"/>
</dbReference>
<dbReference type="InterPro" id="IPR050123">
    <property type="entry name" value="Prok_molybdopt-oxidoreductase"/>
</dbReference>
<dbReference type="InterPro" id="IPR006963">
    <property type="entry name" value="Mopterin_OxRdtase_4Fe-4S_dom"/>
</dbReference>
<evidence type="ECO:0000256" key="5">
    <source>
        <dbReference type="ARBA" id="ARBA00023004"/>
    </source>
</evidence>
<evidence type="ECO:0000256" key="1">
    <source>
        <dbReference type="ARBA" id="ARBA00022485"/>
    </source>
</evidence>
<feature type="domain" description="4Fe-4S ferredoxin-type" evidence="8">
    <location>
        <begin position="208"/>
        <end position="236"/>
    </location>
</feature>
<dbReference type="EMBL" id="CP000859">
    <property type="protein sequence ID" value="ABW66655.1"/>
    <property type="molecule type" value="Genomic_DNA"/>
</dbReference>
<evidence type="ECO:0000256" key="3">
    <source>
        <dbReference type="ARBA" id="ARBA00022737"/>
    </source>
</evidence>
<dbReference type="CDD" id="cd00207">
    <property type="entry name" value="fer2"/>
    <property type="match status" value="1"/>
</dbReference>
<organism evidence="10 11">
    <name type="scientific">Desulfosudis oleivorans (strain DSM 6200 / JCM 39069 / Hxd3)</name>
    <name type="common">Desulfococcus oleovorans</name>
    <dbReference type="NCBI Taxonomy" id="96561"/>
    <lineage>
        <taxon>Bacteria</taxon>
        <taxon>Pseudomonadati</taxon>
        <taxon>Thermodesulfobacteriota</taxon>
        <taxon>Desulfobacteria</taxon>
        <taxon>Desulfobacterales</taxon>
        <taxon>Desulfosudaceae</taxon>
        <taxon>Desulfosudis</taxon>
    </lineage>
</organism>
<dbReference type="STRING" id="96561.Dole_0845"/>
<dbReference type="SUPFAM" id="SSF53706">
    <property type="entry name" value="Formate dehydrogenase/DMSO reductase, domains 1-3"/>
    <property type="match status" value="1"/>
</dbReference>
<dbReference type="Pfam" id="PF12838">
    <property type="entry name" value="Fer4_7"/>
    <property type="match status" value="1"/>
</dbReference>
<dbReference type="Pfam" id="PF04879">
    <property type="entry name" value="Molybdop_Fe4S4"/>
    <property type="match status" value="1"/>
</dbReference>
<dbReference type="PANTHER" id="PTHR43105:SF14">
    <property type="entry name" value="FORMATE DEHYDROGENASE H"/>
    <property type="match status" value="1"/>
</dbReference>
<keyword evidence="2" id="KW-0479">Metal-binding</keyword>
<dbReference type="KEGG" id="dol:Dole_0845"/>
<proteinExistence type="predicted"/>
<dbReference type="InterPro" id="IPR006656">
    <property type="entry name" value="Mopterin_OxRdtase"/>
</dbReference>
<dbReference type="SUPFAM" id="SSF54862">
    <property type="entry name" value="4Fe-4S ferredoxins"/>
    <property type="match status" value="1"/>
</dbReference>
<keyword evidence="4" id="KW-0560">Oxidoreductase</keyword>
<dbReference type="GO" id="GO:0003954">
    <property type="term" value="F:NADH dehydrogenase activity"/>
    <property type="evidence" value="ECO:0007669"/>
    <property type="project" value="TreeGrafter"/>
</dbReference>
<dbReference type="eggNOG" id="COG3383">
    <property type="taxonomic scope" value="Bacteria"/>
</dbReference>
<dbReference type="Pfam" id="PF00384">
    <property type="entry name" value="Molybdopterin"/>
    <property type="match status" value="1"/>
</dbReference>
<keyword evidence="1" id="KW-0004">4Fe-4S</keyword>
<dbReference type="GO" id="GO:0051539">
    <property type="term" value="F:4 iron, 4 sulfur cluster binding"/>
    <property type="evidence" value="ECO:0007669"/>
    <property type="project" value="UniProtKB-KW"/>
</dbReference>
<dbReference type="GO" id="GO:0022904">
    <property type="term" value="P:respiratory electron transport chain"/>
    <property type="evidence" value="ECO:0007669"/>
    <property type="project" value="TreeGrafter"/>
</dbReference>
<dbReference type="InterPro" id="IPR001041">
    <property type="entry name" value="2Fe-2S_ferredoxin-type"/>
</dbReference>
<dbReference type="Gene3D" id="3.30.70.20">
    <property type="match status" value="1"/>
</dbReference>
<dbReference type="InterPro" id="IPR027467">
    <property type="entry name" value="MopterinOxRdtase_cofactor_BS"/>
</dbReference>
<evidence type="ECO:0000259" key="8">
    <source>
        <dbReference type="PROSITE" id="PS51379"/>
    </source>
</evidence>
<feature type="domain" description="4Fe-4S ferredoxin-type" evidence="8">
    <location>
        <begin position="162"/>
        <end position="192"/>
    </location>
</feature>
<evidence type="ECO:0000313" key="10">
    <source>
        <dbReference type="EMBL" id="ABW66655.1"/>
    </source>
</evidence>